<keyword evidence="3 7" id="KW-0812">Transmembrane</keyword>
<evidence type="ECO:0000256" key="3">
    <source>
        <dbReference type="ARBA" id="ARBA00022692"/>
    </source>
</evidence>
<gene>
    <name evidence="8" type="ORF">E9232_006659</name>
</gene>
<accession>A0ABU1K2Q1</accession>
<dbReference type="Pfam" id="PF02653">
    <property type="entry name" value="BPD_transp_2"/>
    <property type="match status" value="1"/>
</dbReference>
<dbReference type="PANTHER" id="PTHR32196">
    <property type="entry name" value="ABC TRANSPORTER PERMEASE PROTEIN YPHD-RELATED-RELATED"/>
    <property type="match status" value="1"/>
</dbReference>
<feature type="transmembrane region" description="Helical" evidence="7">
    <location>
        <begin position="320"/>
        <end position="339"/>
    </location>
</feature>
<evidence type="ECO:0000256" key="4">
    <source>
        <dbReference type="ARBA" id="ARBA00022989"/>
    </source>
</evidence>
<feature type="transmembrane region" description="Helical" evidence="7">
    <location>
        <begin position="115"/>
        <end position="138"/>
    </location>
</feature>
<dbReference type="CDD" id="cd06579">
    <property type="entry name" value="TM_PBP1_transp_AraH_like"/>
    <property type="match status" value="1"/>
</dbReference>
<keyword evidence="2" id="KW-1003">Cell membrane</keyword>
<name>A0ABU1K2Q1_9PROT</name>
<organism evidence="8 9">
    <name type="scientific">Inquilinus ginsengisoli</name>
    <dbReference type="NCBI Taxonomy" id="363840"/>
    <lineage>
        <taxon>Bacteria</taxon>
        <taxon>Pseudomonadati</taxon>
        <taxon>Pseudomonadota</taxon>
        <taxon>Alphaproteobacteria</taxon>
        <taxon>Rhodospirillales</taxon>
        <taxon>Rhodospirillaceae</taxon>
        <taxon>Inquilinus</taxon>
    </lineage>
</organism>
<sequence length="350" mass="36781">MHVEDRAATPSPAELGSPQAIPREPTGRPRFYLTNEFGLIVLIAVFVAAFGLLTPGFLSPFNLFALGRTSAINVMIGLAMMVVIVTGGLNLAVGAIGVCAAMTSGWLIQDAGVPWPLAIVGGLALGAVLGLINGWTVVRSGLHSFIITLASMSIFFGLMIFLTRAESYRELPPAFAAFGRLKLFGGVVSPLLLVAVVVALLLVVLYRFTVTGREMLAAGARPEAAEMSGIRVGRIFILCHMLSGILAGIAALMLVARNGAAIPSMAGQLGQDWLLPAFLGPVLGGTLLSGGRVSVVGTFLGAFLVTLLTSGLLLLQIGEFWVQSFLGLLLLLAVLMDMARRSVLARRRMV</sequence>
<protein>
    <submittedName>
        <fullName evidence="8">Ribose transport system permease protein</fullName>
    </submittedName>
</protein>
<keyword evidence="5 7" id="KW-0472">Membrane</keyword>
<feature type="transmembrane region" description="Helical" evidence="7">
    <location>
        <begin position="295"/>
        <end position="314"/>
    </location>
</feature>
<feature type="transmembrane region" description="Helical" evidence="7">
    <location>
        <begin position="37"/>
        <end position="58"/>
    </location>
</feature>
<feature type="transmembrane region" description="Helical" evidence="7">
    <location>
        <begin position="183"/>
        <end position="206"/>
    </location>
</feature>
<comment type="caution">
    <text evidence="8">The sequence shown here is derived from an EMBL/GenBank/DDBJ whole genome shotgun (WGS) entry which is preliminary data.</text>
</comment>
<proteinExistence type="predicted"/>
<feature type="transmembrane region" description="Helical" evidence="7">
    <location>
        <begin position="70"/>
        <end position="103"/>
    </location>
</feature>
<dbReference type="EMBL" id="JAVDPW010000016">
    <property type="protein sequence ID" value="MDR6294105.1"/>
    <property type="molecule type" value="Genomic_DNA"/>
</dbReference>
<feature type="region of interest" description="Disordered" evidence="6">
    <location>
        <begin position="1"/>
        <end position="23"/>
    </location>
</feature>
<feature type="transmembrane region" description="Helical" evidence="7">
    <location>
        <begin position="145"/>
        <end position="163"/>
    </location>
</feature>
<evidence type="ECO:0000256" key="6">
    <source>
        <dbReference type="SAM" id="MobiDB-lite"/>
    </source>
</evidence>
<dbReference type="InterPro" id="IPR001851">
    <property type="entry name" value="ABC_transp_permease"/>
</dbReference>
<feature type="transmembrane region" description="Helical" evidence="7">
    <location>
        <begin position="235"/>
        <end position="256"/>
    </location>
</feature>
<evidence type="ECO:0000313" key="8">
    <source>
        <dbReference type="EMBL" id="MDR6294105.1"/>
    </source>
</evidence>
<evidence type="ECO:0000256" key="5">
    <source>
        <dbReference type="ARBA" id="ARBA00023136"/>
    </source>
</evidence>
<comment type="subcellular location">
    <subcellularLocation>
        <location evidence="1">Cell membrane</location>
        <topology evidence="1">Multi-pass membrane protein</topology>
    </subcellularLocation>
</comment>
<evidence type="ECO:0000256" key="1">
    <source>
        <dbReference type="ARBA" id="ARBA00004651"/>
    </source>
</evidence>
<evidence type="ECO:0000313" key="9">
    <source>
        <dbReference type="Proteomes" id="UP001262410"/>
    </source>
</evidence>
<keyword evidence="9" id="KW-1185">Reference proteome</keyword>
<evidence type="ECO:0000256" key="7">
    <source>
        <dbReference type="SAM" id="Phobius"/>
    </source>
</evidence>
<reference evidence="8 9" key="1">
    <citation type="submission" date="2023-07" db="EMBL/GenBank/DDBJ databases">
        <title>Sorghum-associated microbial communities from plants grown in Nebraska, USA.</title>
        <authorList>
            <person name="Schachtman D."/>
        </authorList>
    </citation>
    <scope>NUCLEOTIDE SEQUENCE [LARGE SCALE GENOMIC DNA]</scope>
    <source>
        <strain evidence="8 9">584</strain>
    </source>
</reference>
<dbReference type="Proteomes" id="UP001262410">
    <property type="component" value="Unassembled WGS sequence"/>
</dbReference>
<evidence type="ECO:0000256" key="2">
    <source>
        <dbReference type="ARBA" id="ARBA00022475"/>
    </source>
</evidence>
<dbReference type="PANTHER" id="PTHR32196:SF72">
    <property type="entry name" value="RIBOSE IMPORT PERMEASE PROTEIN RBSC"/>
    <property type="match status" value="1"/>
</dbReference>
<feature type="transmembrane region" description="Helical" evidence="7">
    <location>
        <begin position="268"/>
        <end position="288"/>
    </location>
</feature>
<keyword evidence="4 7" id="KW-1133">Transmembrane helix</keyword>
<dbReference type="RefSeq" id="WP_309801525.1">
    <property type="nucleotide sequence ID" value="NZ_JAVDPW010000016.1"/>
</dbReference>